<keyword evidence="1 12" id="KW-0240">DNA-directed RNA polymerase</keyword>
<keyword evidence="17" id="KW-1185">Reference proteome</keyword>
<evidence type="ECO:0000256" key="9">
    <source>
        <dbReference type="ARBA" id="ARBA00022842"/>
    </source>
</evidence>
<keyword evidence="9" id="KW-0460">Magnesium</keyword>
<dbReference type="InterPro" id="IPR037068">
    <property type="entry name" value="DNA_primase_core_N_sf"/>
</dbReference>
<evidence type="ECO:0000256" key="3">
    <source>
        <dbReference type="ARBA" id="ARBA00022679"/>
    </source>
</evidence>
<dbReference type="SUPFAM" id="SSF56731">
    <property type="entry name" value="DNA primase core"/>
    <property type="match status" value="1"/>
</dbReference>
<dbReference type="Gene3D" id="3.90.980.10">
    <property type="entry name" value="DNA primase, catalytic core, N-terminal domain"/>
    <property type="match status" value="1"/>
</dbReference>
<evidence type="ECO:0000259" key="15">
    <source>
        <dbReference type="PROSITE" id="PS50880"/>
    </source>
</evidence>
<accession>A0A511UZA1</accession>
<dbReference type="InterPro" id="IPR013264">
    <property type="entry name" value="DNAG_N"/>
</dbReference>
<evidence type="ECO:0000313" key="17">
    <source>
        <dbReference type="Proteomes" id="UP000321491"/>
    </source>
</evidence>
<keyword evidence="4 12" id="KW-0548">Nucleotidyltransferase</keyword>
<dbReference type="GO" id="GO:0005737">
    <property type="term" value="C:cytoplasm"/>
    <property type="evidence" value="ECO:0007669"/>
    <property type="project" value="TreeGrafter"/>
</dbReference>
<dbReference type="SUPFAM" id="SSF48024">
    <property type="entry name" value="N-terminal domain of DnaB helicase"/>
    <property type="match status" value="1"/>
</dbReference>
<dbReference type="GO" id="GO:0006269">
    <property type="term" value="P:DNA replication, synthesis of primer"/>
    <property type="evidence" value="ECO:0007669"/>
    <property type="project" value="UniProtKB-UniRule"/>
</dbReference>
<protein>
    <recommendedName>
        <fullName evidence="12 13">DNA primase</fullName>
        <ecNumber evidence="12">2.7.7.101</ecNumber>
    </recommendedName>
</protein>
<dbReference type="GO" id="GO:1990077">
    <property type="term" value="C:primosome complex"/>
    <property type="evidence" value="ECO:0007669"/>
    <property type="project" value="UniProtKB-KW"/>
</dbReference>
<dbReference type="AlphaFoldDB" id="A0A511UZA1"/>
<dbReference type="InterPro" id="IPR006295">
    <property type="entry name" value="DNA_primase_DnaG"/>
</dbReference>
<reference evidence="16 17" key="1">
    <citation type="submission" date="2019-07" db="EMBL/GenBank/DDBJ databases">
        <title>Whole genome shotgun sequence of Cerasibacillus quisquiliarum NBRC 102429.</title>
        <authorList>
            <person name="Hosoyama A."/>
            <person name="Uohara A."/>
            <person name="Ohji S."/>
            <person name="Ichikawa N."/>
        </authorList>
    </citation>
    <scope>NUCLEOTIDE SEQUENCE [LARGE SCALE GENOMIC DNA]</scope>
    <source>
        <strain evidence="16 17">NBRC 102429</strain>
    </source>
</reference>
<dbReference type="GO" id="GO:0003899">
    <property type="term" value="F:DNA-directed RNA polymerase activity"/>
    <property type="evidence" value="ECO:0007669"/>
    <property type="project" value="UniProtKB-UniRule"/>
</dbReference>
<dbReference type="Gene3D" id="1.10.860.10">
    <property type="entry name" value="DNAb Helicase, Chain A"/>
    <property type="match status" value="1"/>
</dbReference>
<dbReference type="InterPro" id="IPR002694">
    <property type="entry name" value="Znf_CHC2"/>
</dbReference>
<dbReference type="PANTHER" id="PTHR30313">
    <property type="entry name" value="DNA PRIMASE"/>
    <property type="match status" value="1"/>
</dbReference>
<evidence type="ECO:0000256" key="13">
    <source>
        <dbReference type="PIRNR" id="PIRNR002811"/>
    </source>
</evidence>
<comment type="cofactor">
    <cofactor evidence="12 13 14">
        <name>Zn(2+)</name>
        <dbReference type="ChEBI" id="CHEBI:29105"/>
    </cofactor>
    <text evidence="12 13 14">Binds 1 zinc ion per monomer.</text>
</comment>
<dbReference type="Pfam" id="PF10410">
    <property type="entry name" value="DnaB_bind"/>
    <property type="match status" value="1"/>
</dbReference>
<dbReference type="OrthoDB" id="9803773at2"/>
<dbReference type="InterPro" id="IPR050219">
    <property type="entry name" value="DnaG_primase"/>
</dbReference>
<comment type="caution">
    <text evidence="16">The sequence shown here is derived from an EMBL/GenBank/DDBJ whole genome shotgun (WGS) entry which is preliminary data.</text>
</comment>
<evidence type="ECO:0000256" key="14">
    <source>
        <dbReference type="PIRSR" id="PIRSR002811-1"/>
    </source>
</evidence>
<dbReference type="RefSeq" id="WP_146936942.1">
    <property type="nucleotide sequence ID" value="NZ_BJXW01000012.1"/>
</dbReference>
<dbReference type="Pfam" id="PF00772">
    <property type="entry name" value="DnaB"/>
    <property type="match status" value="1"/>
</dbReference>
<evidence type="ECO:0000256" key="10">
    <source>
        <dbReference type="ARBA" id="ARBA00023125"/>
    </source>
</evidence>
<dbReference type="InterPro" id="IPR036977">
    <property type="entry name" value="DNA_primase_Znf_CHC2"/>
</dbReference>
<comment type="function">
    <text evidence="12 13">RNA polymerase that catalyzes the synthesis of short RNA molecules used as primers for DNA polymerase during DNA replication.</text>
</comment>
<evidence type="ECO:0000256" key="1">
    <source>
        <dbReference type="ARBA" id="ARBA00022478"/>
    </source>
</evidence>
<evidence type="ECO:0000256" key="8">
    <source>
        <dbReference type="ARBA" id="ARBA00022833"/>
    </source>
</evidence>
<evidence type="ECO:0000256" key="5">
    <source>
        <dbReference type="ARBA" id="ARBA00022705"/>
    </source>
</evidence>
<dbReference type="Gene3D" id="3.90.580.10">
    <property type="entry name" value="Zinc finger, CHC2-type domain"/>
    <property type="match status" value="1"/>
</dbReference>
<comment type="catalytic activity">
    <reaction evidence="12">
        <text>ssDNA + n NTP = ssDNA/pppN(pN)n-1 hybrid + (n-1) diphosphate.</text>
        <dbReference type="EC" id="2.7.7.101"/>
    </reaction>
</comment>
<dbReference type="InterPro" id="IPR019475">
    <property type="entry name" value="DNA_primase_DnaB-bd"/>
</dbReference>
<keyword evidence="7 12" id="KW-0863">Zinc-finger</keyword>
<dbReference type="InterPro" id="IPR036185">
    <property type="entry name" value="DNA_heli_DnaB-like_N_sf"/>
</dbReference>
<sequence length="610" mass="70618">MSNFVPEDVIEDIRNANDIVDVISDYVQLKKQGRNYFGLCPFHDEKTPSFSVTKDKQIFHCFGCGKGGNVITFLMELEGFTFIEAITYLADRRGIELPQSIRQSTKTHTTSSSNEQILSAYKWLEKLYHYLLRFSKDGQEGKEYIAKRGLTNETVDLFKLGYAPNEKTFTASFLKKKGFHLQLLQKAGILVNQSDGEIIDRFFGRVIFPIRNHLGITVGFGARSIDKQEPKYLNSSESSLFQKSKILYNFDLAKKYIRKENEAILFEGYMDVITAYQAGIKNVVATMGTSLTESQARLLRRYVDTVTICYDSDEAGIEATYRAARLLEQVDCHVKIAVLKNGVDPDTYIQTYGGDNFINKVLQPSETFMSFYMRYLKKDFKLQSKSDQLRYIQTVLKELANINSSIEREYYLKILASEFNFTLESLNQEIKAFLKPNKRQQDNRKKDNYTNKNTKHFYAKNQLLPAFHKAERQLIVYMLQDRTITDKVKEELGASFNIDQHKIIVTHLYAYYEEGNPPDISLFIEKLKDEKLKHLVAEITMTSPVYEVSDDEINDYIRIIREEYEDVSYINQLKREQKMAEQQNDPITAAKIGLKILEQQKSKNTDGNEF</sequence>
<comment type="domain">
    <text evidence="12">Contains an N-terminal zinc-binding domain, a central core domain that contains the primase activity, and a C-terminal DnaB-binding domain.</text>
</comment>
<dbReference type="NCBIfam" id="TIGR01391">
    <property type="entry name" value="dnaG"/>
    <property type="match status" value="1"/>
</dbReference>
<comment type="similarity">
    <text evidence="12 13">Belongs to the DnaG primase family.</text>
</comment>
<dbReference type="GO" id="GO:0003677">
    <property type="term" value="F:DNA binding"/>
    <property type="evidence" value="ECO:0007669"/>
    <property type="project" value="UniProtKB-KW"/>
</dbReference>
<dbReference type="FunFam" id="3.90.580.10:FF:000001">
    <property type="entry name" value="DNA primase"/>
    <property type="match status" value="1"/>
</dbReference>
<dbReference type="CDD" id="cd03364">
    <property type="entry name" value="TOPRIM_DnaG_primases"/>
    <property type="match status" value="1"/>
</dbReference>
<proteinExistence type="inferred from homology"/>
<evidence type="ECO:0000256" key="7">
    <source>
        <dbReference type="ARBA" id="ARBA00022771"/>
    </source>
</evidence>
<keyword evidence="6 12" id="KW-0479">Metal-binding</keyword>
<dbReference type="GO" id="GO:0008270">
    <property type="term" value="F:zinc ion binding"/>
    <property type="evidence" value="ECO:0007669"/>
    <property type="project" value="UniProtKB-UniRule"/>
</dbReference>
<keyword evidence="8 12" id="KW-0862">Zinc</keyword>
<comment type="subunit">
    <text evidence="12">Monomer. Interacts with DnaB.</text>
</comment>
<dbReference type="Pfam" id="PF13155">
    <property type="entry name" value="Toprim_2"/>
    <property type="match status" value="1"/>
</dbReference>
<dbReference type="PROSITE" id="PS50880">
    <property type="entry name" value="TOPRIM"/>
    <property type="match status" value="1"/>
</dbReference>
<dbReference type="InterPro" id="IPR007693">
    <property type="entry name" value="DNA_helicase_DnaB-like_N"/>
</dbReference>
<keyword evidence="5 12" id="KW-0235">DNA replication</keyword>
<dbReference type="Gene3D" id="3.40.1360.10">
    <property type="match status" value="1"/>
</dbReference>
<dbReference type="InterPro" id="IPR030846">
    <property type="entry name" value="DnaG_bac"/>
</dbReference>
<gene>
    <name evidence="12 16" type="primary">dnaG</name>
    <name evidence="16" type="ORF">CQU01_13160</name>
</gene>
<evidence type="ECO:0000313" key="16">
    <source>
        <dbReference type="EMBL" id="GEN31078.1"/>
    </source>
</evidence>
<feature type="domain" description="Toprim" evidence="15">
    <location>
        <begin position="261"/>
        <end position="344"/>
    </location>
</feature>
<keyword evidence="3 12" id="KW-0808">Transferase</keyword>
<dbReference type="EMBL" id="BJXW01000012">
    <property type="protein sequence ID" value="GEN31078.1"/>
    <property type="molecule type" value="Genomic_DNA"/>
</dbReference>
<dbReference type="Proteomes" id="UP000321491">
    <property type="component" value="Unassembled WGS sequence"/>
</dbReference>
<dbReference type="InterPro" id="IPR006171">
    <property type="entry name" value="TOPRIM_dom"/>
</dbReference>
<dbReference type="InterPro" id="IPR034151">
    <property type="entry name" value="TOPRIM_DnaG_bac"/>
</dbReference>
<dbReference type="GO" id="GO:0005524">
    <property type="term" value="F:ATP binding"/>
    <property type="evidence" value="ECO:0007669"/>
    <property type="project" value="InterPro"/>
</dbReference>
<dbReference type="Pfam" id="PF01807">
    <property type="entry name" value="Zn_ribbon_DnaG"/>
    <property type="match status" value="1"/>
</dbReference>
<dbReference type="HAMAP" id="MF_00974">
    <property type="entry name" value="DNA_primase_DnaG"/>
    <property type="match status" value="1"/>
</dbReference>
<dbReference type="GO" id="GO:0000428">
    <property type="term" value="C:DNA-directed RNA polymerase complex"/>
    <property type="evidence" value="ECO:0007669"/>
    <property type="project" value="UniProtKB-KW"/>
</dbReference>
<evidence type="ECO:0000256" key="4">
    <source>
        <dbReference type="ARBA" id="ARBA00022695"/>
    </source>
</evidence>
<keyword evidence="11 12" id="KW-0804">Transcription</keyword>
<dbReference type="PIRSF" id="PIRSF002811">
    <property type="entry name" value="DnaG"/>
    <property type="match status" value="1"/>
</dbReference>
<evidence type="ECO:0000256" key="12">
    <source>
        <dbReference type="HAMAP-Rule" id="MF_00974"/>
    </source>
</evidence>
<dbReference type="SMART" id="SM00400">
    <property type="entry name" value="ZnF_CHCC"/>
    <property type="match status" value="1"/>
</dbReference>
<dbReference type="SMART" id="SM00493">
    <property type="entry name" value="TOPRIM"/>
    <property type="match status" value="1"/>
</dbReference>
<dbReference type="EC" id="2.7.7.101" evidence="12"/>
<name>A0A511UZA1_9BACI</name>
<keyword evidence="2 12" id="KW-0639">Primosome</keyword>
<feature type="zinc finger region" description="CHC2-type" evidence="12 14">
    <location>
        <begin position="40"/>
        <end position="64"/>
    </location>
</feature>
<evidence type="ECO:0000256" key="6">
    <source>
        <dbReference type="ARBA" id="ARBA00022723"/>
    </source>
</evidence>
<dbReference type="InterPro" id="IPR016136">
    <property type="entry name" value="DNA_helicase_N/primase_C"/>
</dbReference>
<organism evidence="16 17">
    <name type="scientific">Cerasibacillus quisquiliarum</name>
    <dbReference type="NCBI Taxonomy" id="227865"/>
    <lineage>
        <taxon>Bacteria</taxon>
        <taxon>Bacillati</taxon>
        <taxon>Bacillota</taxon>
        <taxon>Bacilli</taxon>
        <taxon>Bacillales</taxon>
        <taxon>Bacillaceae</taxon>
        <taxon>Cerasibacillus</taxon>
    </lineage>
</organism>
<dbReference type="Pfam" id="PF08275">
    <property type="entry name" value="DNAG_N"/>
    <property type="match status" value="1"/>
</dbReference>
<evidence type="ECO:0000256" key="11">
    <source>
        <dbReference type="ARBA" id="ARBA00023163"/>
    </source>
</evidence>
<keyword evidence="10 12" id="KW-0238">DNA-binding</keyword>
<dbReference type="PANTHER" id="PTHR30313:SF2">
    <property type="entry name" value="DNA PRIMASE"/>
    <property type="match status" value="1"/>
</dbReference>
<dbReference type="SUPFAM" id="SSF57783">
    <property type="entry name" value="Zinc beta-ribbon"/>
    <property type="match status" value="1"/>
</dbReference>
<evidence type="ECO:0000256" key="2">
    <source>
        <dbReference type="ARBA" id="ARBA00022515"/>
    </source>
</evidence>
<dbReference type="GO" id="GO:0003678">
    <property type="term" value="F:DNA helicase activity"/>
    <property type="evidence" value="ECO:0007669"/>
    <property type="project" value="InterPro"/>
</dbReference>